<dbReference type="GO" id="GO:0006313">
    <property type="term" value="P:DNA transposition"/>
    <property type="evidence" value="ECO:0007669"/>
    <property type="project" value="InterPro"/>
</dbReference>
<evidence type="ECO:0000313" key="2">
    <source>
        <dbReference type="EMBL" id="TNJ36172.1"/>
    </source>
</evidence>
<dbReference type="InterPro" id="IPR002514">
    <property type="entry name" value="Transposase_8"/>
</dbReference>
<dbReference type="Pfam" id="PF01527">
    <property type="entry name" value="HTH_Tnp_1"/>
    <property type="match status" value="1"/>
</dbReference>
<keyword evidence="3" id="KW-1185">Reference proteome</keyword>
<dbReference type="AlphaFoldDB" id="A0A5C4RYV9"/>
<gene>
    <name evidence="2" type="ORF">FGF68_07955</name>
</gene>
<dbReference type="GO" id="GO:0004803">
    <property type="term" value="F:transposase activity"/>
    <property type="evidence" value="ECO:0007669"/>
    <property type="project" value="InterPro"/>
</dbReference>
<dbReference type="RefSeq" id="WP_068866996.1">
    <property type="nucleotide sequence ID" value="NZ_VDCI01000007.1"/>
</dbReference>
<dbReference type="Gene3D" id="1.10.10.10">
    <property type="entry name" value="Winged helix-like DNA-binding domain superfamily/Winged helix DNA-binding domain"/>
    <property type="match status" value="1"/>
</dbReference>
<dbReference type="InterPro" id="IPR010921">
    <property type="entry name" value="Trp_repressor/repl_initiator"/>
</dbReference>
<evidence type="ECO:0000313" key="3">
    <source>
        <dbReference type="Proteomes" id="UP000309544"/>
    </source>
</evidence>
<reference evidence="2 3" key="1">
    <citation type="submission" date="2019-05" db="EMBL/GenBank/DDBJ databases">
        <title>Draft Whole-Genome sequence of the green sulfur bacterium Prosthecochloris vibrioformis DSM 260.</title>
        <authorList>
            <person name="Meyer T.E."/>
            <person name="Kyndt J.A."/>
        </authorList>
    </citation>
    <scope>NUCLEOTIDE SEQUENCE [LARGE SCALE GENOMIC DNA]</scope>
    <source>
        <strain evidence="2 3">DSM 260</strain>
    </source>
</reference>
<keyword evidence="1" id="KW-0175">Coiled coil</keyword>
<proteinExistence type="predicted"/>
<accession>A0A5C4RYV9</accession>
<protein>
    <submittedName>
        <fullName evidence="2">Transposase</fullName>
    </submittedName>
</protein>
<name>A0A5C4RYV9_PROVB</name>
<comment type="caution">
    <text evidence="2">The sequence shown here is derived from an EMBL/GenBank/DDBJ whole genome shotgun (WGS) entry which is preliminary data.</text>
</comment>
<dbReference type="InterPro" id="IPR036388">
    <property type="entry name" value="WH-like_DNA-bd_sf"/>
</dbReference>
<organism evidence="2 3">
    <name type="scientific">Prosthecochloris vibrioformis</name>
    <name type="common">Chlorobium vibrioforme</name>
    <dbReference type="NCBI Taxonomy" id="1098"/>
    <lineage>
        <taxon>Bacteria</taxon>
        <taxon>Pseudomonadati</taxon>
        <taxon>Chlorobiota</taxon>
        <taxon>Chlorobiia</taxon>
        <taxon>Chlorobiales</taxon>
        <taxon>Chlorobiaceae</taxon>
        <taxon>Prosthecochloris</taxon>
    </lineage>
</organism>
<dbReference type="GO" id="GO:0043565">
    <property type="term" value="F:sequence-specific DNA binding"/>
    <property type="evidence" value="ECO:0007669"/>
    <property type="project" value="InterPro"/>
</dbReference>
<sequence>MRKQRKNYTSQEKVFIIKRHLVDQVPVSDLCDEYNLQPNVFYRWQKEFFENGSAAFEKKNTRKTSAEQQRIEQLEAKLRSKNDVLSELMEEHVKLKKDLGDL</sequence>
<evidence type="ECO:0000256" key="1">
    <source>
        <dbReference type="SAM" id="Coils"/>
    </source>
</evidence>
<dbReference type="EMBL" id="VDCI01000007">
    <property type="protein sequence ID" value="TNJ36172.1"/>
    <property type="molecule type" value="Genomic_DNA"/>
</dbReference>
<dbReference type="SUPFAM" id="SSF48295">
    <property type="entry name" value="TrpR-like"/>
    <property type="match status" value="1"/>
</dbReference>
<feature type="coiled-coil region" evidence="1">
    <location>
        <begin position="64"/>
        <end position="98"/>
    </location>
</feature>
<dbReference type="Proteomes" id="UP000309544">
    <property type="component" value="Unassembled WGS sequence"/>
</dbReference>